<name>A0A8S7KB72_ECOLX</name>
<dbReference type="EMBL" id="AASEBA010000081">
    <property type="protein sequence ID" value="EFC9752302.1"/>
    <property type="molecule type" value="Genomic_DNA"/>
</dbReference>
<sequence>MKQIIHDTRSRTPRNTATGPRLPLRLSPEERATVDKMAAREQRSSSNMARLIFLRGLEIVQQEQNQTA</sequence>
<dbReference type="Proteomes" id="UP000532204">
    <property type="component" value="Unassembled WGS sequence"/>
</dbReference>
<gene>
    <name evidence="2" type="ORF">E6D34_24255</name>
</gene>
<organism evidence="2 3">
    <name type="scientific">Escherichia coli</name>
    <dbReference type="NCBI Taxonomy" id="562"/>
    <lineage>
        <taxon>Bacteria</taxon>
        <taxon>Pseudomonadati</taxon>
        <taxon>Pseudomonadota</taxon>
        <taxon>Gammaproteobacteria</taxon>
        <taxon>Enterobacterales</taxon>
        <taxon>Enterobacteriaceae</taxon>
        <taxon>Escherichia</taxon>
    </lineage>
</organism>
<evidence type="ECO:0000313" key="3">
    <source>
        <dbReference type="Proteomes" id="UP000532204"/>
    </source>
</evidence>
<feature type="compositionally biased region" description="Basic and acidic residues" evidence="1">
    <location>
        <begin position="1"/>
        <end position="10"/>
    </location>
</feature>
<accession>A0A8S7KB72</accession>
<comment type="caution">
    <text evidence="2">The sequence shown here is derived from an EMBL/GenBank/DDBJ whole genome shotgun (WGS) entry which is preliminary data.</text>
</comment>
<evidence type="ECO:0000256" key="1">
    <source>
        <dbReference type="SAM" id="MobiDB-lite"/>
    </source>
</evidence>
<evidence type="ECO:0000313" key="2">
    <source>
        <dbReference type="EMBL" id="EFC9752302.1"/>
    </source>
</evidence>
<reference evidence="2 3" key="1">
    <citation type="submission" date="2019-05" db="EMBL/GenBank/DDBJ databases">
        <authorList>
            <consortium name="NARMS: The National Antimicrobial Resistance Monitoring System"/>
        </authorList>
    </citation>
    <scope>NUCLEOTIDE SEQUENCE [LARGE SCALE GENOMIC DNA]</scope>
    <source>
        <strain evidence="2 3">CVM N18EC122</strain>
    </source>
</reference>
<proteinExistence type="predicted"/>
<protein>
    <submittedName>
        <fullName evidence="2">Uncharacterized protein</fullName>
    </submittedName>
</protein>
<dbReference type="AlphaFoldDB" id="A0A8S7KB72"/>
<feature type="region of interest" description="Disordered" evidence="1">
    <location>
        <begin position="1"/>
        <end position="23"/>
    </location>
</feature>